<evidence type="ECO:0000313" key="2">
    <source>
        <dbReference type="EMBL" id="KAL3308718.1"/>
    </source>
</evidence>
<evidence type="ECO:0000313" key="3">
    <source>
        <dbReference type="Proteomes" id="UP001626550"/>
    </source>
</evidence>
<accession>A0ABD2PNX4</accession>
<proteinExistence type="predicted"/>
<sequence length="97" mass="10473">MGGDEDGMMPQMLGDTLSRDVSQDGLRNVVAVECSPDNTASTDSGIGPKQTEKPPCNSPYDNTGPVMNMPTLQLARYRSFSGREDKSKESSRLCSQV</sequence>
<dbReference type="AlphaFoldDB" id="A0ABD2PNX4"/>
<protein>
    <recommendedName>
        <fullName evidence="4">Brain-derived neurotrophic factor</fullName>
    </recommendedName>
</protein>
<evidence type="ECO:0000256" key="1">
    <source>
        <dbReference type="SAM" id="MobiDB-lite"/>
    </source>
</evidence>
<feature type="region of interest" description="Disordered" evidence="1">
    <location>
        <begin position="35"/>
        <end position="67"/>
    </location>
</feature>
<evidence type="ECO:0008006" key="4">
    <source>
        <dbReference type="Google" id="ProtNLM"/>
    </source>
</evidence>
<keyword evidence="3" id="KW-1185">Reference proteome</keyword>
<gene>
    <name evidence="2" type="ORF">Ciccas_012746</name>
</gene>
<reference evidence="2 3" key="1">
    <citation type="submission" date="2024-11" db="EMBL/GenBank/DDBJ databases">
        <title>Adaptive evolution of stress response genes in parasites aligns with host niche diversity.</title>
        <authorList>
            <person name="Hahn C."/>
            <person name="Resl P."/>
        </authorList>
    </citation>
    <scope>NUCLEOTIDE SEQUENCE [LARGE SCALE GENOMIC DNA]</scope>
    <source>
        <strain evidence="2">EGGRZ-B1_66</strain>
        <tissue evidence="2">Body</tissue>
    </source>
</reference>
<dbReference type="EMBL" id="JBJKFK010004789">
    <property type="protein sequence ID" value="KAL3308718.1"/>
    <property type="molecule type" value="Genomic_DNA"/>
</dbReference>
<comment type="caution">
    <text evidence="2">The sequence shown here is derived from an EMBL/GenBank/DDBJ whole genome shotgun (WGS) entry which is preliminary data.</text>
</comment>
<dbReference type="Proteomes" id="UP001626550">
    <property type="component" value="Unassembled WGS sequence"/>
</dbReference>
<name>A0ABD2PNX4_9PLAT</name>
<organism evidence="2 3">
    <name type="scientific">Cichlidogyrus casuarinus</name>
    <dbReference type="NCBI Taxonomy" id="1844966"/>
    <lineage>
        <taxon>Eukaryota</taxon>
        <taxon>Metazoa</taxon>
        <taxon>Spiralia</taxon>
        <taxon>Lophotrochozoa</taxon>
        <taxon>Platyhelminthes</taxon>
        <taxon>Monogenea</taxon>
        <taxon>Monopisthocotylea</taxon>
        <taxon>Dactylogyridea</taxon>
        <taxon>Ancyrocephalidae</taxon>
        <taxon>Cichlidogyrus</taxon>
    </lineage>
</organism>